<reference evidence="1 2" key="1">
    <citation type="submission" date="2019-09" db="EMBL/GenBank/DDBJ databases">
        <title>Actinomadura physcomitrii sp. nov., a novel actinomycete isolated from moss [Physcomitrium sphaericum (Ludw) Fuernr].</title>
        <authorList>
            <person name="Liu C."/>
            <person name="Zhuang X."/>
        </authorList>
    </citation>
    <scope>NUCLEOTIDE SEQUENCE [LARGE SCALE GENOMIC DNA]</scope>
    <source>
        <strain evidence="1 2">CYP1-1B</strain>
    </source>
</reference>
<accession>A0A6L3VSL6</accession>
<organism evidence="1 2">
    <name type="scientific">Actinomadura montaniterrae</name>
    <dbReference type="NCBI Taxonomy" id="1803903"/>
    <lineage>
        <taxon>Bacteria</taxon>
        <taxon>Bacillati</taxon>
        <taxon>Actinomycetota</taxon>
        <taxon>Actinomycetes</taxon>
        <taxon>Streptosporangiales</taxon>
        <taxon>Thermomonosporaceae</taxon>
        <taxon>Actinomadura</taxon>
    </lineage>
</organism>
<proteinExistence type="predicted"/>
<name>A0A6L3VSL6_9ACTN</name>
<gene>
    <name evidence="1" type="ORF">F9B16_18250</name>
</gene>
<dbReference type="EMBL" id="WBMR01000047">
    <property type="protein sequence ID" value="KAB2380122.1"/>
    <property type="molecule type" value="Genomic_DNA"/>
</dbReference>
<evidence type="ECO:0000313" key="1">
    <source>
        <dbReference type="EMBL" id="KAB2380122.1"/>
    </source>
</evidence>
<keyword evidence="2" id="KW-1185">Reference proteome</keyword>
<sequence>MLEDVPIPGGIHVRLRFDGLYAEQGQAYTSFLRFFPTGEGMAASVEHDLPLEETVVSVAAWLLPEHPYASRGPYSVEDNVLSFDATSREGLVEYLGVIAPHGMELCLHSHSHINGHRAYGVYRYQRLPSS</sequence>
<evidence type="ECO:0000313" key="2">
    <source>
        <dbReference type="Proteomes" id="UP000483004"/>
    </source>
</evidence>
<dbReference type="AlphaFoldDB" id="A0A6L3VSL6"/>
<protein>
    <submittedName>
        <fullName evidence="1">Uncharacterized protein</fullName>
    </submittedName>
</protein>
<dbReference type="RefSeq" id="WP_151541289.1">
    <property type="nucleotide sequence ID" value="NZ_WBMR01000047.1"/>
</dbReference>
<comment type="caution">
    <text evidence="1">The sequence shown here is derived from an EMBL/GenBank/DDBJ whole genome shotgun (WGS) entry which is preliminary data.</text>
</comment>
<dbReference type="OrthoDB" id="9804277at2"/>
<dbReference type="Proteomes" id="UP000483004">
    <property type="component" value="Unassembled WGS sequence"/>
</dbReference>